<feature type="domain" description="Uracil-DNA glycosylase-like" evidence="10">
    <location>
        <begin position="65"/>
        <end position="224"/>
    </location>
</feature>
<proteinExistence type="inferred from homology"/>
<comment type="caution">
    <text evidence="11">The sequence shown here is derived from an EMBL/GenBank/DDBJ whole genome shotgun (WGS) entry which is preliminary data.</text>
</comment>
<dbReference type="NCBIfam" id="NF003592">
    <property type="entry name" value="PRK05254.1-5"/>
    <property type="match status" value="1"/>
</dbReference>
<reference evidence="11 12" key="1">
    <citation type="journal article" date="2015" name="Stand. Genomic Sci.">
        <title>Genomic Encyclopedia of Bacterial and Archaeal Type Strains, Phase III: the genomes of soil and plant-associated and newly described type strains.</title>
        <authorList>
            <person name="Whitman W.B."/>
            <person name="Woyke T."/>
            <person name="Klenk H.P."/>
            <person name="Zhou Y."/>
            <person name="Lilburn T.G."/>
            <person name="Beck B.J."/>
            <person name="De Vos P."/>
            <person name="Vandamme P."/>
            <person name="Eisen J.A."/>
            <person name="Garrity G."/>
            <person name="Hugenholtz P."/>
            <person name="Kyrpides N.C."/>
        </authorList>
    </citation>
    <scope>NUCLEOTIDE SEQUENCE [LARGE SCALE GENOMIC DNA]</scope>
    <source>
        <strain evidence="11 12">CV2</strain>
    </source>
</reference>
<dbReference type="AlphaFoldDB" id="A0A4Q7LXN3"/>
<evidence type="ECO:0000313" key="12">
    <source>
        <dbReference type="Proteomes" id="UP000293519"/>
    </source>
</evidence>
<evidence type="ECO:0000256" key="5">
    <source>
        <dbReference type="ARBA" id="ARBA00022763"/>
    </source>
</evidence>
<evidence type="ECO:0000259" key="10">
    <source>
        <dbReference type="SMART" id="SM00986"/>
    </source>
</evidence>
<evidence type="ECO:0000256" key="2">
    <source>
        <dbReference type="ARBA" id="ARBA00002631"/>
    </source>
</evidence>
<evidence type="ECO:0000256" key="1">
    <source>
        <dbReference type="ARBA" id="ARBA00001400"/>
    </source>
</evidence>
<dbReference type="EMBL" id="SGWW01000001">
    <property type="protein sequence ID" value="RZS59202.1"/>
    <property type="molecule type" value="Genomic_DNA"/>
</dbReference>
<dbReference type="SMART" id="SM00986">
    <property type="entry name" value="UDG"/>
    <property type="match status" value="1"/>
</dbReference>
<dbReference type="Gene3D" id="3.40.470.10">
    <property type="entry name" value="Uracil-DNA glycosylase-like domain"/>
    <property type="match status" value="1"/>
</dbReference>
<evidence type="ECO:0000256" key="7">
    <source>
        <dbReference type="ARBA" id="ARBA00023204"/>
    </source>
</evidence>
<dbReference type="NCBIfam" id="NF003588">
    <property type="entry name" value="PRK05254.1-1"/>
    <property type="match status" value="1"/>
</dbReference>
<dbReference type="GO" id="GO:0004844">
    <property type="term" value="F:uracil DNA N-glycosylase activity"/>
    <property type="evidence" value="ECO:0007669"/>
    <property type="project" value="UniProtKB-UniRule"/>
</dbReference>
<comment type="subcellular location">
    <subcellularLocation>
        <location evidence="8">Cytoplasm</location>
    </subcellularLocation>
</comment>
<keyword evidence="8" id="KW-0963">Cytoplasm</keyword>
<dbReference type="Proteomes" id="UP000293519">
    <property type="component" value="Unassembled WGS sequence"/>
</dbReference>
<sequence length="238" mass="25027">MTASRLVLPAALAPPTGLGAGWAEALLAQDRELGQALAAIAATLEVESAAGRPWLPEGPRVLRALTRPLAEARVLIVGQDPYPTPGHPVGLAFAAERAVRPLPRSLANIYRELADDLGVTPPAHPDLSPWFERGVVLLNRALTVEAGTSGSHARLGWQRLTDAVVRALAARGGPFVAILWGRDAQAVTPLLGDVPVIASAHPSPLSARRGFFGSRPFSRANAALASRGGEPLDWDIRS</sequence>
<evidence type="ECO:0000256" key="4">
    <source>
        <dbReference type="ARBA" id="ARBA00012030"/>
    </source>
</evidence>
<feature type="active site" description="Proton acceptor" evidence="8 9">
    <location>
        <position position="80"/>
    </location>
</feature>
<dbReference type="GO" id="GO:0005737">
    <property type="term" value="C:cytoplasm"/>
    <property type="evidence" value="ECO:0007669"/>
    <property type="project" value="UniProtKB-SubCell"/>
</dbReference>
<keyword evidence="5 8" id="KW-0227">DNA damage</keyword>
<dbReference type="InterPro" id="IPR005122">
    <property type="entry name" value="Uracil-DNA_glycosylase-like"/>
</dbReference>
<dbReference type="InterPro" id="IPR002043">
    <property type="entry name" value="UDG_fam1"/>
</dbReference>
<dbReference type="OrthoDB" id="9804372at2"/>
<comment type="catalytic activity">
    <reaction evidence="1 8">
        <text>Hydrolyzes single-stranded DNA or mismatched double-stranded DNA and polynucleotides, releasing free uracil.</text>
        <dbReference type="EC" id="3.2.2.27"/>
    </reaction>
</comment>
<dbReference type="EC" id="3.2.2.27" evidence="4 8"/>
<dbReference type="HAMAP" id="MF_00148">
    <property type="entry name" value="UDG"/>
    <property type="match status" value="1"/>
</dbReference>
<evidence type="ECO:0000256" key="8">
    <source>
        <dbReference type="HAMAP-Rule" id="MF_00148"/>
    </source>
</evidence>
<name>A0A4Q7LXN3_9MICO</name>
<dbReference type="PANTHER" id="PTHR11264:SF0">
    <property type="entry name" value="URACIL-DNA GLYCOSYLASE"/>
    <property type="match status" value="1"/>
</dbReference>
<dbReference type="PROSITE" id="PS00130">
    <property type="entry name" value="U_DNA_GLYCOSYLASE"/>
    <property type="match status" value="1"/>
</dbReference>
<evidence type="ECO:0000256" key="6">
    <source>
        <dbReference type="ARBA" id="ARBA00022801"/>
    </source>
</evidence>
<dbReference type="PANTHER" id="PTHR11264">
    <property type="entry name" value="URACIL-DNA GLYCOSYLASE"/>
    <property type="match status" value="1"/>
</dbReference>
<evidence type="ECO:0000313" key="11">
    <source>
        <dbReference type="EMBL" id="RZS59202.1"/>
    </source>
</evidence>
<keyword evidence="6 8" id="KW-0378">Hydrolase</keyword>
<dbReference type="SUPFAM" id="SSF52141">
    <property type="entry name" value="Uracil-DNA glycosylase-like"/>
    <property type="match status" value="1"/>
</dbReference>
<dbReference type="RefSeq" id="WP_130484311.1">
    <property type="nucleotide sequence ID" value="NZ_SGWW01000001.1"/>
</dbReference>
<accession>A0A4Q7LXN3</accession>
<keyword evidence="12" id="KW-1185">Reference proteome</keyword>
<dbReference type="SMART" id="SM00987">
    <property type="entry name" value="UreE_C"/>
    <property type="match status" value="1"/>
</dbReference>
<dbReference type="GO" id="GO:0097510">
    <property type="term" value="P:base-excision repair, AP site formation via deaminated base removal"/>
    <property type="evidence" value="ECO:0007669"/>
    <property type="project" value="TreeGrafter"/>
</dbReference>
<organism evidence="11 12">
    <name type="scientific">Microcella putealis</name>
    <dbReference type="NCBI Taxonomy" id="337005"/>
    <lineage>
        <taxon>Bacteria</taxon>
        <taxon>Bacillati</taxon>
        <taxon>Actinomycetota</taxon>
        <taxon>Actinomycetes</taxon>
        <taxon>Micrococcales</taxon>
        <taxon>Microbacteriaceae</taxon>
        <taxon>Microcella</taxon>
    </lineage>
</organism>
<protein>
    <recommendedName>
        <fullName evidence="4 8">Uracil-DNA glycosylase</fullName>
        <shortName evidence="8">UDG</shortName>
        <ecNumber evidence="4 8">3.2.2.27</ecNumber>
    </recommendedName>
</protein>
<evidence type="ECO:0000256" key="9">
    <source>
        <dbReference type="PROSITE-ProRule" id="PRU10072"/>
    </source>
</evidence>
<comment type="similarity">
    <text evidence="3 8">Belongs to the uracil-DNA glycosylase (UDG) superfamily. UNG family.</text>
</comment>
<dbReference type="CDD" id="cd10027">
    <property type="entry name" value="UDG-F1-like"/>
    <property type="match status" value="1"/>
</dbReference>
<dbReference type="InterPro" id="IPR036895">
    <property type="entry name" value="Uracil-DNA_glycosylase-like_sf"/>
</dbReference>
<gene>
    <name evidence="8" type="primary">ung</name>
    <name evidence="11" type="ORF">EV141_0420</name>
</gene>
<keyword evidence="7 8" id="KW-0234">DNA repair</keyword>
<dbReference type="Pfam" id="PF03167">
    <property type="entry name" value="UDG"/>
    <property type="match status" value="1"/>
</dbReference>
<comment type="function">
    <text evidence="2 8">Excises uracil residues from the DNA which can arise as a result of misincorporation of dUMP residues by DNA polymerase or due to deamination of cytosine.</text>
</comment>
<dbReference type="InterPro" id="IPR018085">
    <property type="entry name" value="Ura-DNA_Glyclase_AS"/>
</dbReference>
<evidence type="ECO:0000256" key="3">
    <source>
        <dbReference type="ARBA" id="ARBA00008184"/>
    </source>
</evidence>